<evidence type="ECO:0000256" key="1">
    <source>
        <dbReference type="SAM" id="MobiDB-lite"/>
    </source>
</evidence>
<proteinExistence type="predicted"/>
<protein>
    <submittedName>
        <fullName evidence="2">Type 4b pilus protein PilO2</fullName>
    </submittedName>
</protein>
<dbReference type="Proteomes" id="UP001276300">
    <property type="component" value="Unassembled WGS sequence"/>
</dbReference>
<comment type="caution">
    <text evidence="2">The sequence shown here is derived from an EMBL/GenBank/DDBJ whole genome shotgun (WGS) entry which is preliminary data.</text>
</comment>
<evidence type="ECO:0000313" key="2">
    <source>
        <dbReference type="EMBL" id="MDW3779658.1"/>
    </source>
</evidence>
<dbReference type="InterPro" id="IPR009663">
    <property type="entry name" value="PAP_PilO"/>
</dbReference>
<dbReference type="AlphaFoldDB" id="A0AAW9CCI8"/>
<dbReference type="RefSeq" id="WP_318243149.1">
    <property type="nucleotide sequence ID" value="NZ_JAMWJA010000011.1"/>
</dbReference>
<sequence length="428" mass="47661">MKQTDFLVMARDERLKNHYWLAGMSWEPKEKKSRERARPTSRGAGKRKSQGVEVRATAQHKAGRDQQVRICGYGRVPAHNRHKQLYSLALAFSLQVRDGYSVYQLNSTDYVFLASVNGLPAVTADKTGNAEYMQQCISLFITMNEEPDGGWAILSSSDKPAEVSELLGALTERNKRVCRVMTNGQQLRRWFPVVALFIVAAGGAVWWNNHQPPPEQELTPEEIQARAKAMFANVAPKQITQPWAKQITAQALLSHCQEIQSPAPVGIEGWQLRSGTCSQNGVTMTYQLLPGGTAEGFQKRVFEIFGVYPVFNLKEGGREATVLLPLPNQPTSNEPPTQILRVLSWFQQRQTQLSLNKVSSLPALPGNTDSPSTLGWEDYAFSFKGQVPPDLLMNAMDTSGVRISLIRFEINGSAFSYTTEGHIYASTK</sequence>
<evidence type="ECO:0000313" key="3">
    <source>
        <dbReference type="Proteomes" id="UP001276300"/>
    </source>
</evidence>
<dbReference type="Pfam" id="PF06864">
    <property type="entry name" value="PAP_PilO"/>
    <property type="match status" value="1"/>
</dbReference>
<accession>A0AAW9CCI8</accession>
<name>A0AAW9CCI8_KLUCR</name>
<reference evidence="2" key="1">
    <citation type="journal article" date="2023" name="J Glob Antimicrob Resist">
        <title>Emergence of NDM-1 and KPC-3 carbapenemases in Kluyvera cryocrescens: Investigating genetic heterogeneity and acquisition routes of blaNDM-1 in Enterobacterales species in Portugal.</title>
        <authorList>
            <person name="Loiodice M."/>
            <person name="Ribeiro M."/>
            <person name="Peixe L."/>
            <person name="Novais A."/>
        </authorList>
    </citation>
    <scope>NUCLEOTIDE SEQUENCE</scope>
    <source>
        <strain evidence="2">K629</strain>
    </source>
</reference>
<organism evidence="2 3">
    <name type="scientific">Kluyvera cryocrescens</name>
    <name type="common">Kluyvera citrophila</name>
    <dbReference type="NCBI Taxonomy" id="580"/>
    <lineage>
        <taxon>Bacteria</taxon>
        <taxon>Pseudomonadati</taxon>
        <taxon>Pseudomonadota</taxon>
        <taxon>Gammaproteobacteria</taxon>
        <taxon>Enterobacterales</taxon>
        <taxon>Enterobacteriaceae</taxon>
        <taxon>Kluyvera</taxon>
    </lineage>
</organism>
<dbReference type="EMBL" id="JAUEQX010000023">
    <property type="protein sequence ID" value="MDW3779658.1"/>
    <property type="molecule type" value="Genomic_DNA"/>
</dbReference>
<feature type="region of interest" description="Disordered" evidence="1">
    <location>
        <begin position="30"/>
        <end position="63"/>
    </location>
</feature>
<gene>
    <name evidence="2" type="primary">pilO2</name>
    <name evidence="2" type="ORF">QWU01_22925</name>
</gene>